<dbReference type="HAMAP" id="MF_00580">
    <property type="entry name" value="CH10"/>
    <property type="match status" value="1"/>
</dbReference>
<dbReference type="NCBIfam" id="NF001531">
    <property type="entry name" value="PRK00364.2-2"/>
    <property type="match status" value="1"/>
</dbReference>
<evidence type="ECO:0000313" key="5">
    <source>
        <dbReference type="EMBL" id="OGI81532.1"/>
    </source>
</evidence>
<dbReference type="SMART" id="SM00883">
    <property type="entry name" value="Cpn10"/>
    <property type="match status" value="1"/>
</dbReference>
<evidence type="ECO:0000256" key="4">
    <source>
        <dbReference type="RuleBase" id="RU000535"/>
    </source>
</evidence>
<keyword evidence="2 3" id="KW-0143">Chaperone</keyword>
<protein>
    <recommendedName>
        <fullName evidence="3">Co-chaperonin GroES</fullName>
    </recommendedName>
    <alternativeName>
        <fullName evidence="3">10 kDa chaperonin</fullName>
    </alternativeName>
    <alternativeName>
        <fullName evidence="3">Chaperonin-10</fullName>
        <shortName evidence="3">Cpn10</shortName>
    </alternativeName>
</protein>
<dbReference type="PANTHER" id="PTHR10772">
    <property type="entry name" value="10 KDA HEAT SHOCK PROTEIN"/>
    <property type="match status" value="1"/>
</dbReference>
<comment type="subunit">
    <text evidence="3">Heptamer of 7 subunits arranged in a ring. Interacts with the chaperonin GroEL.</text>
</comment>
<comment type="subcellular location">
    <subcellularLocation>
        <location evidence="3">Cytoplasm</location>
    </subcellularLocation>
</comment>
<reference evidence="5 6" key="1">
    <citation type="journal article" date="2016" name="Nat. Commun.">
        <title>Thousands of microbial genomes shed light on interconnected biogeochemical processes in an aquifer system.</title>
        <authorList>
            <person name="Anantharaman K."/>
            <person name="Brown C.T."/>
            <person name="Hug L.A."/>
            <person name="Sharon I."/>
            <person name="Castelle C.J."/>
            <person name="Probst A.J."/>
            <person name="Thomas B.C."/>
            <person name="Singh A."/>
            <person name="Wilkins M.J."/>
            <person name="Karaoz U."/>
            <person name="Brodie E.L."/>
            <person name="Williams K.H."/>
            <person name="Hubbard S.S."/>
            <person name="Banfield J.F."/>
        </authorList>
    </citation>
    <scope>NUCLEOTIDE SEQUENCE [LARGE SCALE GENOMIC DNA]</scope>
</reference>
<dbReference type="GO" id="GO:0051082">
    <property type="term" value="F:unfolded protein binding"/>
    <property type="evidence" value="ECO:0007669"/>
    <property type="project" value="TreeGrafter"/>
</dbReference>
<dbReference type="GO" id="GO:0005524">
    <property type="term" value="F:ATP binding"/>
    <property type="evidence" value="ECO:0007669"/>
    <property type="project" value="InterPro"/>
</dbReference>
<accession>A0A1F6WI46</accession>
<comment type="similarity">
    <text evidence="1 3 4">Belongs to the GroES chaperonin family.</text>
</comment>
<evidence type="ECO:0000256" key="2">
    <source>
        <dbReference type="ARBA" id="ARBA00023186"/>
    </source>
</evidence>
<evidence type="ECO:0000256" key="3">
    <source>
        <dbReference type="HAMAP-Rule" id="MF_00580"/>
    </source>
</evidence>
<dbReference type="PANTHER" id="PTHR10772:SF63">
    <property type="entry name" value="20 KDA CHAPERONIN, CHLOROPLASTIC"/>
    <property type="match status" value="1"/>
</dbReference>
<comment type="caution">
    <text evidence="5">The sequence shown here is derived from an EMBL/GenBank/DDBJ whole genome shotgun (WGS) entry which is preliminary data.</text>
</comment>
<evidence type="ECO:0000256" key="1">
    <source>
        <dbReference type="ARBA" id="ARBA00006975"/>
    </source>
</evidence>
<dbReference type="FunFam" id="2.30.33.40:FF:000001">
    <property type="entry name" value="10 kDa chaperonin"/>
    <property type="match status" value="1"/>
</dbReference>
<dbReference type="Proteomes" id="UP000179880">
    <property type="component" value="Unassembled WGS sequence"/>
</dbReference>
<dbReference type="PRINTS" id="PR00297">
    <property type="entry name" value="CHAPERONIN10"/>
</dbReference>
<sequence>MKTIMPLGDRVLVKPLGAGEDKKNKAGIIIPDTIGKEKPERGKVVAVGEGRWNEDGDGLVPMRVKVGQTVIFSKYSPDEIKIEGEEYFILKEESILAVIK</sequence>
<dbReference type="InterPro" id="IPR011032">
    <property type="entry name" value="GroES-like_sf"/>
</dbReference>
<dbReference type="Gene3D" id="2.30.33.40">
    <property type="entry name" value="GroES chaperonin"/>
    <property type="match status" value="1"/>
</dbReference>
<dbReference type="NCBIfam" id="NF001533">
    <property type="entry name" value="PRK00364.2-4"/>
    <property type="match status" value="1"/>
</dbReference>
<comment type="function">
    <text evidence="3 4">Together with the chaperonin GroEL, plays an essential role in assisting protein folding. The GroEL-GroES system forms a nano-cage that allows encapsulation of the non-native substrate proteins and provides a physical environment optimized to promote and accelerate protein folding. GroES binds to the apical surface of the GroEL ring, thereby capping the opening of the GroEL channel.</text>
</comment>
<keyword evidence="3" id="KW-0963">Cytoplasm</keyword>
<proteinExistence type="inferred from homology"/>
<gene>
    <name evidence="3" type="primary">groES</name>
    <name evidence="3" type="synonym">groS</name>
    <name evidence="5" type="ORF">A3B93_02105</name>
</gene>
<dbReference type="GO" id="GO:0046872">
    <property type="term" value="F:metal ion binding"/>
    <property type="evidence" value="ECO:0007669"/>
    <property type="project" value="TreeGrafter"/>
</dbReference>
<dbReference type="GO" id="GO:0005737">
    <property type="term" value="C:cytoplasm"/>
    <property type="evidence" value="ECO:0007669"/>
    <property type="project" value="UniProtKB-SubCell"/>
</dbReference>
<dbReference type="Pfam" id="PF00166">
    <property type="entry name" value="Cpn10"/>
    <property type="match status" value="1"/>
</dbReference>
<dbReference type="InterPro" id="IPR020818">
    <property type="entry name" value="Chaperonin_GroES"/>
</dbReference>
<dbReference type="InterPro" id="IPR037124">
    <property type="entry name" value="Chaperonin_GroES_sf"/>
</dbReference>
<dbReference type="SUPFAM" id="SSF50129">
    <property type="entry name" value="GroES-like"/>
    <property type="match status" value="1"/>
</dbReference>
<dbReference type="GO" id="GO:0051087">
    <property type="term" value="F:protein-folding chaperone binding"/>
    <property type="evidence" value="ECO:0007669"/>
    <property type="project" value="TreeGrafter"/>
</dbReference>
<dbReference type="GO" id="GO:0044183">
    <property type="term" value="F:protein folding chaperone"/>
    <property type="evidence" value="ECO:0007669"/>
    <property type="project" value="InterPro"/>
</dbReference>
<dbReference type="CDD" id="cd00320">
    <property type="entry name" value="cpn10"/>
    <property type="match status" value="1"/>
</dbReference>
<dbReference type="EMBL" id="MFUH01000027">
    <property type="protein sequence ID" value="OGI81532.1"/>
    <property type="molecule type" value="Genomic_DNA"/>
</dbReference>
<name>A0A1F6WI46_9BACT</name>
<dbReference type="AlphaFoldDB" id="A0A1F6WI46"/>
<organism evidence="5 6">
    <name type="scientific">Candidatus Nomurabacteria bacterium RIFCSPHIGHO2_02_FULL_42_24</name>
    <dbReference type="NCBI Taxonomy" id="1801757"/>
    <lineage>
        <taxon>Bacteria</taxon>
        <taxon>Candidatus Nomuraibacteriota</taxon>
    </lineage>
</organism>
<evidence type="ECO:0000313" key="6">
    <source>
        <dbReference type="Proteomes" id="UP000179880"/>
    </source>
</evidence>